<keyword evidence="1" id="KW-0812">Transmembrane</keyword>
<dbReference type="EMBL" id="QKKZ01000002">
    <property type="protein sequence ID" value="KAB7514641.1"/>
    <property type="molecule type" value="Genomic_DNA"/>
</dbReference>
<evidence type="ECO:0000313" key="3">
    <source>
        <dbReference type="EMBL" id="KAB7517940.1"/>
    </source>
</evidence>
<accession>A0A5N5UI52</accession>
<reference evidence="4 5" key="1">
    <citation type="submission" date="2019-10" db="EMBL/GenBank/DDBJ databases">
        <title>Unraveling microbial dark matter from salterns through culturing: the case of the genus Halosegnis.</title>
        <authorList>
            <person name="Duran-Viseras A."/>
            <person name="Andrei A.-S."/>
            <person name="Vera-Gargallo B."/>
            <person name="Ghai R."/>
            <person name="Sanchez-Porro C."/>
            <person name="Ventosa A."/>
        </authorList>
    </citation>
    <scope>NUCLEOTIDE SEQUENCE [LARGE SCALE GENOMIC DNA]</scope>
    <source>
        <strain evidence="3 4">F17-44</strain>
        <strain evidence="2 5">F18-79</strain>
    </source>
</reference>
<name>A0A5N5U9W2_9EURY</name>
<keyword evidence="1" id="KW-1133">Transmembrane helix</keyword>
<dbReference type="Proteomes" id="UP000326865">
    <property type="component" value="Unassembled WGS sequence"/>
</dbReference>
<keyword evidence="5" id="KW-1185">Reference proteome</keyword>
<evidence type="ECO:0000313" key="4">
    <source>
        <dbReference type="Proteomes" id="UP000326302"/>
    </source>
</evidence>
<dbReference type="OrthoDB" id="202569at2157"/>
<dbReference type="EMBL" id="QJOW01000001">
    <property type="protein sequence ID" value="KAB7517940.1"/>
    <property type="molecule type" value="Genomic_DNA"/>
</dbReference>
<gene>
    <name evidence="2" type="ORF">DM867_05855</name>
    <name evidence="3" type="ORF">DMP03_00820</name>
</gene>
<organism evidence="2 5">
    <name type="scientific">Halosegnis rubeus</name>
    <dbReference type="NCBI Taxonomy" id="2212850"/>
    <lineage>
        <taxon>Archaea</taxon>
        <taxon>Methanobacteriati</taxon>
        <taxon>Methanobacteriota</taxon>
        <taxon>Stenosarchaea group</taxon>
        <taxon>Halobacteria</taxon>
        <taxon>Halobacteriales</taxon>
        <taxon>Natronomonadaceae</taxon>
        <taxon>Halosegnis</taxon>
    </lineage>
</organism>
<dbReference type="Pfam" id="PF14221">
    <property type="entry name" value="DUF4330"/>
    <property type="match status" value="1"/>
</dbReference>
<comment type="caution">
    <text evidence="2">The sequence shown here is derived from an EMBL/GenBank/DDBJ whole genome shotgun (WGS) entry which is preliminary data.</text>
</comment>
<evidence type="ECO:0000313" key="2">
    <source>
        <dbReference type="EMBL" id="KAB7514641.1"/>
    </source>
</evidence>
<evidence type="ECO:0000256" key="1">
    <source>
        <dbReference type="SAM" id="Phobius"/>
    </source>
</evidence>
<dbReference type="Proteomes" id="UP000326302">
    <property type="component" value="Unassembled WGS sequence"/>
</dbReference>
<keyword evidence="1" id="KW-0472">Membrane</keyword>
<dbReference type="AlphaFoldDB" id="A0A5N5U9W2"/>
<accession>A0A5N5U9W2</accession>
<dbReference type="InterPro" id="IPR025480">
    <property type="entry name" value="DUF4330"/>
</dbReference>
<proteinExistence type="predicted"/>
<sequence>MELLDEHGRVFGIVNIIDLLVVLFVLAVAVAGIALVVGSDESGEPSEQQVTRTVTVELGTHPPDGAALIESGTVTFAGQNHTLTGVYRTPTDDGIRIVAAVRVDGIVEDDVFTTEGAELRYGTVRRLTTPAYTVEATVINIGQTEGIVTTSVTATLTANVSTAVADAVGTGDEYQLAGQTVVTVQDVTRGQTMGDRERLTIEMQFVARDTVAGPMYGGEPIRIGRQLTVATDEYEFVGEVDSVEQ</sequence>
<protein>
    <submittedName>
        <fullName evidence="2">DUF4330 family protein</fullName>
    </submittedName>
</protein>
<evidence type="ECO:0000313" key="5">
    <source>
        <dbReference type="Proteomes" id="UP000326865"/>
    </source>
</evidence>
<dbReference type="RefSeq" id="WP_152118843.1">
    <property type="nucleotide sequence ID" value="NZ_QJOW01000001.1"/>
</dbReference>
<feature type="transmembrane region" description="Helical" evidence="1">
    <location>
        <begin position="12"/>
        <end position="37"/>
    </location>
</feature>